<organism evidence="2 3">
    <name type="scientific">Riccia sorocarpa</name>
    <dbReference type="NCBI Taxonomy" id="122646"/>
    <lineage>
        <taxon>Eukaryota</taxon>
        <taxon>Viridiplantae</taxon>
        <taxon>Streptophyta</taxon>
        <taxon>Embryophyta</taxon>
        <taxon>Marchantiophyta</taxon>
        <taxon>Marchantiopsida</taxon>
        <taxon>Marchantiidae</taxon>
        <taxon>Marchantiales</taxon>
        <taxon>Ricciaceae</taxon>
        <taxon>Riccia</taxon>
    </lineage>
</organism>
<feature type="region of interest" description="Disordered" evidence="1">
    <location>
        <begin position="82"/>
        <end position="147"/>
    </location>
</feature>
<evidence type="ECO:0000313" key="2">
    <source>
        <dbReference type="EMBL" id="KAL3675134.1"/>
    </source>
</evidence>
<reference evidence="2 3" key="1">
    <citation type="submission" date="2024-09" db="EMBL/GenBank/DDBJ databases">
        <title>Chromosome-scale assembly of Riccia sorocarpa.</title>
        <authorList>
            <person name="Paukszto L."/>
        </authorList>
    </citation>
    <scope>NUCLEOTIDE SEQUENCE [LARGE SCALE GENOMIC DNA]</scope>
    <source>
        <strain evidence="2">LP-2024</strain>
        <tissue evidence="2">Aerial parts of the thallus</tissue>
    </source>
</reference>
<comment type="caution">
    <text evidence="2">The sequence shown here is derived from an EMBL/GenBank/DDBJ whole genome shotgun (WGS) entry which is preliminary data.</text>
</comment>
<name>A0ABD3G9K1_9MARC</name>
<feature type="compositionally biased region" description="Polar residues" evidence="1">
    <location>
        <begin position="136"/>
        <end position="147"/>
    </location>
</feature>
<proteinExistence type="predicted"/>
<gene>
    <name evidence="2" type="ORF">R1sor_025082</name>
</gene>
<keyword evidence="3" id="KW-1185">Reference proteome</keyword>
<evidence type="ECO:0000313" key="3">
    <source>
        <dbReference type="Proteomes" id="UP001633002"/>
    </source>
</evidence>
<dbReference type="Proteomes" id="UP001633002">
    <property type="component" value="Unassembled WGS sequence"/>
</dbReference>
<protein>
    <submittedName>
        <fullName evidence="2">Uncharacterized protein</fullName>
    </submittedName>
</protein>
<evidence type="ECO:0000256" key="1">
    <source>
        <dbReference type="SAM" id="MobiDB-lite"/>
    </source>
</evidence>
<dbReference type="AlphaFoldDB" id="A0ABD3G9K1"/>
<sequence>MRDNSQELVTHAIQQAIQEATTACEQLLTKRNEKIQPQSAVASTEIQKTNPTVVTSVPAVASSSHQPAQLVVEAVGKVLRTEPDRSVEQKMSSTTEDKKEHLTSGDAFLVDSPSKAGEQPTHEQPIVARTEEELPENTQPDTSGEEP</sequence>
<accession>A0ABD3G9K1</accession>
<dbReference type="EMBL" id="JBJQOH010000008">
    <property type="protein sequence ID" value="KAL3675134.1"/>
    <property type="molecule type" value="Genomic_DNA"/>
</dbReference>